<keyword evidence="14 19" id="KW-0832">Ubl conjugation</keyword>
<dbReference type="InterPro" id="IPR000626">
    <property type="entry name" value="Ubiquitin-like_dom"/>
</dbReference>
<dbReference type="PROSITE" id="PS51873">
    <property type="entry name" value="TRIAD"/>
    <property type="match status" value="1"/>
</dbReference>
<evidence type="ECO:0000259" key="22">
    <source>
        <dbReference type="PROSITE" id="PS50053"/>
    </source>
</evidence>
<dbReference type="PANTHER" id="PTHR11685">
    <property type="entry name" value="RBR FAMILY RING FINGER AND IBR DOMAIN-CONTAINING"/>
    <property type="match status" value="1"/>
</dbReference>
<feature type="active site" evidence="20">
    <location>
        <position position="427"/>
    </location>
</feature>
<dbReference type="InterPro" id="IPR044066">
    <property type="entry name" value="TRIAD_supradom"/>
</dbReference>
<keyword evidence="12 19" id="KW-0833">Ubl conjugation pathway</keyword>
<dbReference type="GO" id="GO:0016567">
    <property type="term" value="P:protein ubiquitination"/>
    <property type="evidence" value="ECO:0007669"/>
    <property type="project" value="UniProtKB-UniRule"/>
</dbReference>
<feature type="chain" id="PRO_5007285651" description="E3 ubiquitin-protein ligase parkin" evidence="21">
    <location>
        <begin position="24"/>
        <end position="460"/>
    </location>
</feature>
<dbReference type="InterPro" id="IPR003977">
    <property type="entry name" value="Parkin"/>
</dbReference>
<dbReference type="PIRSF" id="PIRSF037880">
    <property type="entry name" value="Parkin"/>
    <property type="match status" value="1"/>
</dbReference>
<dbReference type="GO" id="GO:0005739">
    <property type="term" value="C:mitochondrion"/>
    <property type="evidence" value="ECO:0007669"/>
    <property type="project" value="UniProtKB-SubCell"/>
</dbReference>
<dbReference type="CDD" id="cd20340">
    <property type="entry name" value="BRcat_RBR_parkin"/>
    <property type="match status" value="1"/>
</dbReference>
<dbReference type="CDD" id="cd16627">
    <property type="entry name" value="RING-HC_RBR_parkin"/>
    <property type="match status" value="1"/>
</dbReference>
<dbReference type="SUPFAM" id="SSF54236">
    <property type="entry name" value="Ubiquitin-like"/>
    <property type="match status" value="1"/>
</dbReference>
<dbReference type="EMBL" id="GEDV01007849">
    <property type="protein sequence ID" value="JAP80708.1"/>
    <property type="molecule type" value="Transcribed_RNA"/>
</dbReference>
<keyword evidence="11" id="KW-0863">Zinc-finger</keyword>
<evidence type="ECO:0000256" key="20">
    <source>
        <dbReference type="PIRSR" id="PIRSR037880-1"/>
    </source>
</evidence>
<evidence type="ECO:0000256" key="16">
    <source>
        <dbReference type="ARBA" id="ARBA00023128"/>
    </source>
</evidence>
<evidence type="ECO:0000256" key="4">
    <source>
        <dbReference type="ARBA" id="ARBA00004906"/>
    </source>
</evidence>
<dbReference type="GO" id="GO:0000423">
    <property type="term" value="P:mitophagy"/>
    <property type="evidence" value="ECO:0007669"/>
    <property type="project" value="UniProtKB-ARBA"/>
</dbReference>
<evidence type="ECO:0000256" key="18">
    <source>
        <dbReference type="ARBA" id="ARBA00029536"/>
    </source>
</evidence>
<dbReference type="InterPro" id="IPR054694">
    <property type="entry name" value="Parkin-like_IBR"/>
</dbReference>
<dbReference type="GO" id="GO:0061630">
    <property type="term" value="F:ubiquitin protein ligase activity"/>
    <property type="evidence" value="ECO:0007669"/>
    <property type="project" value="UniProtKB-EC"/>
</dbReference>
<evidence type="ECO:0000256" key="9">
    <source>
        <dbReference type="ARBA" id="ARBA00022723"/>
    </source>
</evidence>
<accession>A0A131YQ55</accession>
<dbReference type="GO" id="GO:0000151">
    <property type="term" value="C:ubiquitin ligase complex"/>
    <property type="evidence" value="ECO:0007669"/>
    <property type="project" value="UniProtKB-UniRule"/>
</dbReference>
<dbReference type="GO" id="GO:0008270">
    <property type="term" value="F:zinc ion binding"/>
    <property type="evidence" value="ECO:0007669"/>
    <property type="project" value="UniProtKB-KW"/>
</dbReference>
<dbReference type="InterPro" id="IPR041565">
    <property type="entry name" value="Parkin_Znf-RING"/>
</dbReference>
<dbReference type="GO" id="GO:0022603">
    <property type="term" value="P:regulation of anatomical structure morphogenesis"/>
    <property type="evidence" value="ECO:0007669"/>
    <property type="project" value="UniProtKB-ARBA"/>
</dbReference>
<evidence type="ECO:0000256" key="13">
    <source>
        <dbReference type="ARBA" id="ARBA00022833"/>
    </source>
</evidence>
<dbReference type="CDD" id="cd21382">
    <property type="entry name" value="RING0_parkin"/>
    <property type="match status" value="1"/>
</dbReference>
<evidence type="ECO:0000256" key="5">
    <source>
        <dbReference type="ARBA" id="ARBA00012251"/>
    </source>
</evidence>
<dbReference type="GO" id="GO:0005829">
    <property type="term" value="C:cytosol"/>
    <property type="evidence" value="ECO:0007669"/>
    <property type="project" value="UniProtKB-SubCell"/>
</dbReference>
<dbReference type="SMART" id="SM00213">
    <property type="entry name" value="UBQ"/>
    <property type="match status" value="1"/>
</dbReference>
<keyword evidence="21" id="KW-0732">Signal</keyword>
<keyword evidence="6" id="KW-0963">Cytoplasm</keyword>
<dbReference type="InterPro" id="IPR013083">
    <property type="entry name" value="Znf_RING/FYVE/PHD"/>
</dbReference>
<dbReference type="Pfam" id="PF00240">
    <property type="entry name" value="ubiquitin"/>
    <property type="match status" value="1"/>
</dbReference>
<comment type="similarity">
    <text evidence="17 19">Belongs to the RBR family. Parkin subfamily.</text>
</comment>
<sequence>MAGALRSLLDALVLFLWRRLAFLSFRPRQPEILMNEITINVRFSADLVIPLRLERDATAKDVKERLAEQLSLPVQEIRIIFAGKELLDQVPIKEYNVEEQTTVHAVRSANDSAYMDAEVQCPLGEGIITSQLTEEEHLARKTEADKALFFVYCKQPCDRVLPGKLRVCCASCGEGSFILQKDPSCWKDVLELGRLLGQCQICHQVRAARFFFKCTGKIGSHDDQVPIVLQLIRYNYLQVPCLACLDVSRIVLVFKCAHVICLDCFRAYCRSRLDERAFFQHPTLGWTLPCPVGCADSLIEESHHFYLLGSEQYQRYQRFAAEEWVLQAGGVLCPRPGCGQGLLPEPGCDRVKCDRGCGFVFCRLCLQGHHLGPCTSSREAGEERAAGGPRFLAAQGSSWDEASRLTVQATTKPCPKCRTPTERSGGCMHMVCSRSQCGFQWCWLCQDEWTRQCMGAHWFG</sequence>
<keyword evidence="9 19" id="KW-0479">Metal-binding</keyword>
<dbReference type="PRINTS" id="PR01475">
    <property type="entry name" value="PARKIN"/>
</dbReference>
<dbReference type="FunFam" id="1.20.120.1750:FF:000009">
    <property type="entry name" value="E3 ubiquitin-protein ligase parkin"/>
    <property type="match status" value="1"/>
</dbReference>
<evidence type="ECO:0000313" key="24">
    <source>
        <dbReference type="EMBL" id="JAP80708.1"/>
    </source>
</evidence>
<dbReference type="SMART" id="SM00647">
    <property type="entry name" value="IBR"/>
    <property type="match status" value="2"/>
</dbReference>
<feature type="domain" description="RING-type" evidence="23">
    <location>
        <begin position="237"/>
        <end position="460"/>
    </location>
</feature>
<dbReference type="InterPro" id="IPR031127">
    <property type="entry name" value="E3_UB_ligase_RBR"/>
</dbReference>
<dbReference type="Gene3D" id="3.10.20.90">
    <property type="entry name" value="Phosphatidylinositol 3-kinase Catalytic Subunit, Chain A, domain 1"/>
    <property type="match status" value="1"/>
</dbReference>
<dbReference type="InterPro" id="IPR047535">
    <property type="entry name" value="RING-HC_RBR_parkin"/>
</dbReference>
<dbReference type="UniPathway" id="UPA00143"/>
<dbReference type="GO" id="GO:0006950">
    <property type="term" value="P:response to stress"/>
    <property type="evidence" value="ECO:0007669"/>
    <property type="project" value="UniProtKB-ARBA"/>
</dbReference>
<dbReference type="InterPro" id="IPR002867">
    <property type="entry name" value="IBR_dom"/>
</dbReference>
<dbReference type="CDD" id="cd20357">
    <property type="entry name" value="Rcat_RBR_parkin"/>
    <property type="match status" value="1"/>
</dbReference>
<name>A0A131YQ55_RHIAP</name>
<evidence type="ECO:0000256" key="3">
    <source>
        <dbReference type="ARBA" id="ARBA00004514"/>
    </source>
</evidence>
<evidence type="ECO:0000256" key="12">
    <source>
        <dbReference type="ARBA" id="ARBA00022786"/>
    </source>
</evidence>
<evidence type="ECO:0000256" key="14">
    <source>
        <dbReference type="ARBA" id="ARBA00022843"/>
    </source>
</evidence>
<feature type="domain" description="Ubiquitin-like" evidence="22">
    <location>
        <begin position="37"/>
        <end position="112"/>
    </location>
</feature>
<keyword evidence="7" id="KW-0597">Phosphoprotein</keyword>
<dbReference type="InterPro" id="IPR047536">
    <property type="entry name" value="Rcat_RBR_parkin"/>
</dbReference>
<evidence type="ECO:0000256" key="15">
    <source>
        <dbReference type="ARBA" id="ARBA00023006"/>
    </source>
</evidence>
<evidence type="ECO:0000259" key="23">
    <source>
        <dbReference type="PROSITE" id="PS51873"/>
    </source>
</evidence>
<comment type="catalytic activity">
    <reaction evidence="1 19">
        <text>[E2 ubiquitin-conjugating enzyme]-S-ubiquitinyl-L-cysteine + [acceptor protein]-L-lysine = [E2 ubiquitin-conjugating enzyme]-L-cysteine + [acceptor protein]-N(6)-ubiquitinyl-L-lysine.</text>
        <dbReference type="EC" id="2.3.2.31"/>
    </reaction>
</comment>
<evidence type="ECO:0000256" key="21">
    <source>
        <dbReference type="SAM" id="SignalP"/>
    </source>
</evidence>
<evidence type="ECO:0000256" key="17">
    <source>
        <dbReference type="ARBA" id="ARBA00029442"/>
    </source>
</evidence>
<evidence type="ECO:0000256" key="11">
    <source>
        <dbReference type="ARBA" id="ARBA00022771"/>
    </source>
</evidence>
<dbReference type="InterPro" id="IPR029071">
    <property type="entry name" value="Ubiquitin-like_domsf"/>
</dbReference>
<feature type="signal peptide" evidence="21">
    <location>
        <begin position="1"/>
        <end position="23"/>
    </location>
</feature>
<dbReference type="Pfam" id="PF17978">
    <property type="entry name" value="zf-RING_14"/>
    <property type="match status" value="1"/>
</dbReference>
<dbReference type="Gene3D" id="3.30.40.10">
    <property type="entry name" value="Zinc/RING finger domain, C3HC4 (zinc finger)"/>
    <property type="match status" value="1"/>
</dbReference>
<dbReference type="Gene3D" id="1.20.120.1750">
    <property type="match status" value="1"/>
</dbReference>
<evidence type="ECO:0000256" key="7">
    <source>
        <dbReference type="ARBA" id="ARBA00022553"/>
    </source>
</evidence>
<dbReference type="FunFam" id="2.20.25.20:FF:000008">
    <property type="entry name" value="E3 ubiquitin-protein ligase parkin"/>
    <property type="match status" value="1"/>
</dbReference>
<dbReference type="InterPro" id="IPR041170">
    <property type="entry name" value="Znf-RING_14"/>
</dbReference>
<comment type="pathway">
    <text evidence="4 19">Protein modification; protein ubiquitination.</text>
</comment>
<dbReference type="Pfam" id="PF22605">
    <property type="entry name" value="IBR_2"/>
    <property type="match status" value="1"/>
</dbReference>
<reference evidence="24" key="1">
    <citation type="journal article" date="2016" name="Ticks Tick Borne Dis.">
        <title>De novo assembly and annotation of the salivary gland transcriptome of Rhipicephalus appendiculatus male and female ticks during blood feeding.</title>
        <authorList>
            <person name="de Castro M.H."/>
            <person name="de Klerk D."/>
            <person name="Pienaar R."/>
            <person name="Latif A.A."/>
            <person name="Rees D.J."/>
            <person name="Mans B.J."/>
        </authorList>
    </citation>
    <scope>NUCLEOTIDE SEQUENCE</scope>
    <source>
        <tissue evidence="24">Salivary glands</tissue>
    </source>
</reference>
<evidence type="ECO:0000256" key="1">
    <source>
        <dbReference type="ARBA" id="ARBA00001798"/>
    </source>
</evidence>
<dbReference type="Pfam" id="PF17976">
    <property type="entry name" value="zf-RING_12"/>
    <property type="match status" value="1"/>
</dbReference>
<keyword evidence="16 19" id="KW-0496">Mitochondrion</keyword>
<comment type="subunit">
    <text evidence="19">Forms an E3 ubiquitin ligase complex.</text>
</comment>
<evidence type="ECO:0000256" key="19">
    <source>
        <dbReference type="PIRNR" id="PIRNR037880"/>
    </source>
</evidence>
<evidence type="ECO:0000256" key="10">
    <source>
        <dbReference type="ARBA" id="ARBA00022737"/>
    </source>
</evidence>
<keyword evidence="10" id="KW-0677">Repeat</keyword>
<proteinExistence type="inferred from homology"/>
<dbReference type="GO" id="GO:1902532">
    <property type="term" value="P:negative regulation of intracellular signal transduction"/>
    <property type="evidence" value="ECO:0007669"/>
    <property type="project" value="UniProtKB-ARBA"/>
</dbReference>
<dbReference type="SUPFAM" id="SSF57850">
    <property type="entry name" value="RING/U-box"/>
    <property type="match status" value="3"/>
</dbReference>
<dbReference type="EC" id="2.3.2.31" evidence="5 19"/>
<evidence type="ECO:0000256" key="6">
    <source>
        <dbReference type="ARBA" id="ARBA00022490"/>
    </source>
</evidence>
<dbReference type="Gene3D" id="2.20.25.20">
    <property type="match status" value="1"/>
</dbReference>
<evidence type="ECO:0000256" key="8">
    <source>
        <dbReference type="ARBA" id="ARBA00022679"/>
    </source>
</evidence>
<comment type="function">
    <text evidence="19">Functions within a multiprotein E3 ubiquitin ligase complex, catalyzing the covalent attachment of ubiquitin moieties onto substrate proteins.</text>
</comment>
<comment type="subcellular location">
    <subcellularLocation>
        <location evidence="3">Cytoplasm</location>
        <location evidence="3">Cytosol</location>
    </subcellularLocation>
    <subcellularLocation>
        <location evidence="2 19">Mitochondrion</location>
    </subcellularLocation>
</comment>
<organism evidence="24">
    <name type="scientific">Rhipicephalus appendiculatus</name>
    <name type="common">Brown ear tick</name>
    <dbReference type="NCBI Taxonomy" id="34631"/>
    <lineage>
        <taxon>Eukaryota</taxon>
        <taxon>Metazoa</taxon>
        <taxon>Ecdysozoa</taxon>
        <taxon>Arthropoda</taxon>
        <taxon>Chelicerata</taxon>
        <taxon>Arachnida</taxon>
        <taxon>Acari</taxon>
        <taxon>Parasitiformes</taxon>
        <taxon>Ixodida</taxon>
        <taxon>Ixodoidea</taxon>
        <taxon>Ixodidae</taxon>
        <taxon>Rhipicephalinae</taxon>
        <taxon>Rhipicephalus</taxon>
        <taxon>Rhipicephalus</taxon>
    </lineage>
</organism>
<dbReference type="AlphaFoldDB" id="A0A131YQ55"/>
<protein>
    <recommendedName>
        <fullName evidence="18 19">E3 ubiquitin-protein ligase parkin</fullName>
        <ecNumber evidence="5 19">2.3.2.31</ecNumber>
    </recommendedName>
</protein>
<keyword evidence="15 19" id="KW-0072">Autophagy</keyword>
<dbReference type="GO" id="GO:0009896">
    <property type="term" value="P:positive regulation of catabolic process"/>
    <property type="evidence" value="ECO:0007669"/>
    <property type="project" value="UniProtKB-ARBA"/>
</dbReference>
<keyword evidence="8" id="KW-0808">Transferase</keyword>
<dbReference type="InterPro" id="IPR047534">
    <property type="entry name" value="BRcat_RBR_parkin"/>
</dbReference>
<dbReference type="PROSITE" id="PS50053">
    <property type="entry name" value="UBIQUITIN_2"/>
    <property type="match status" value="1"/>
</dbReference>
<evidence type="ECO:0000256" key="2">
    <source>
        <dbReference type="ARBA" id="ARBA00004173"/>
    </source>
</evidence>
<keyword evidence="13 19" id="KW-0862">Zinc</keyword>